<reference evidence="10 11" key="1">
    <citation type="journal article" date="2019" name="Gigascience">
        <title>Whole-genome sequence of the oriental lung fluke Paragonimus westermani.</title>
        <authorList>
            <person name="Oey H."/>
            <person name="Zakrzewski M."/>
            <person name="Narain K."/>
            <person name="Devi K.R."/>
            <person name="Agatsuma T."/>
            <person name="Nawaratna S."/>
            <person name="Gobert G.N."/>
            <person name="Jones M.K."/>
            <person name="Ragan M.A."/>
            <person name="McManus D.P."/>
            <person name="Krause L."/>
        </authorList>
    </citation>
    <scope>NUCLEOTIDE SEQUENCE [LARGE SCALE GENOMIC DNA]</scope>
    <source>
        <strain evidence="10 11">IND2009</strain>
    </source>
</reference>
<keyword evidence="2" id="KW-0808">Transferase</keyword>
<evidence type="ECO:0000313" key="11">
    <source>
        <dbReference type="Proteomes" id="UP000324629"/>
    </source>
</evidence>
<keyword evidence="11" id="KW-1185">Reference proteome</keyword>
<evidence type="ECO:0000256" key="5">
    <source>
        <dbReference type="ARBA" id="ARBA00022840"/>
    </source>
</evidence>
<dbReference type="InterPro" id="IPR001245">
    <property type="entry name" value="Ser-Thr/Tyr_kinase_cat_dom"/>
</dbReference>
<evidence type="ECO:0000256" key="8">
    <source>
        <dbReference type="PROSITE-ProRule" id="PRU10141"/>
    </source>
</evidence>
<comment type="caution">
    <text evidence="10">The sequence shown here is derived from an EMBL/GenBank/DDBJ whole genome shotgun (WGS) entry which is preliminary data.</text>
</comment>
<dbReference type="Gene3D" id="3.30.200.20">
    <property type="entry name" value="Phosphorylase Kinase, domain 1"/>
    <property type="match status" value="1"/>
</dbReference>
<feature type="binding site" evidence="8">
    <location>
        <position position="168"/>
    </location>
    <ligand>
        <name>ATP</name>
        <dbReference type="ChEBI" id="CHEBI:30616"/>
    </ligand>
</feature>
<evidence type="ECO:0000256" key="7">
    <source>
        <dbReference type="ARBA" id="ARBA00023137"/>
    </source>
</evidence>
<accession>A0A5J4NKT9</accession>
<evidence type="ECO:0000256" key="6">
    <source>
        <dbReference type="ARBA" id="ARBA00022999"/>
    </source>
</evidence>
<protein>
    <recommendedName>
        <fullName evidence="1">non-specific protein-tyrosine kinase</fullName>
        <ecNumber evidence="1">2.7.10.2</ecNumber>
    </recommendedName>
</protein>
<keyword evidence="5 8" id="KW-0067">ATP-binding</keyword>
<dbReference type="FunFam" id="3.30.200.20:FF:000037">
    <property type="entry name" value="Tyrosine-protein kinase"/>
    <property type="match status" value="1"/>
</dbReference>
<evidence type="ECO:0000256" key="4">
    <source>
        <dbReference type="ARBA" id="ARBA00022777"/>
    </source>
</evidence>
<dbReference type="EC" id="2.7.10.2" evidence="1"/>
<dbReference type="SMART" id="SM00219">
    <property type="entry name" value="TyrKc"/>
    <property type="match status" value="1"/>
</dbReference>
<dbReference type="InterPro" id="IPR020635">
    <property type="entry name" value="Tyr_kinase_cat_dom"/>
</dbReference>
<dbReference type="PROSITE" id="PS50011">
    <property type="entry name" value="PROTEIN_KINASE_DOM"/>
    <property type="match status" value="1"/>
</dbReference>
<dbReference type="PANTHER" id="PTHR24418">
    <property type="entry name" value="TYROSINE-PROTEIN KINASE"/>
    <property type="match status" value="1"/>
</dbReference>
<dbReference type="AlphaFoldDB" id="A0A5J4NKT9"/>
<keyword evidence="3 8" id="KW-0547">Nucleotide-binding</keyword>
<keyword evidence="4 10" id="KW-0418">Kinase</keyword>
<dbReference type="PRINTS" id="PR00109">
    <property type="entry name" value="TYRKINASE"/>
</dbReference>
<evidence type="ECO:0000313" key="10">
    <source>
        <dbReference type="EMBL" id="KAA3676185.1"/>
    </source>
</evidence>
<dbReference type="EMBL" id="QNGE01002115">
    <property type="protein sequence ID" value="KAA3676185.1"/>
    <property type="molecule type" value="Genomic_DNA"/>
</dbReference>
<dbReference type="InterPro" id="IPR011009">
    <property type="entry name" value="Kinase-like_dom_sf"/>
</dbReference>
<gene>
    <name evidence="10" type="ORF">DEA37_0015110</name>
</gene>
<dbReference type="InterPro" id="IPR050198">
    <property type="entry name" value="Non-receptor_tyrosine_kinases"/>
</dbReference>
<dbReference type="PROSITE" id="PS00107">
    <property type="entry name" value="PROTEIN_KINASE_ATP"/>
    <property type="match status" value="1"/>
</dbReference>
<dbReference type="GO" id="GO:0005524">
    <property type="term" value="F:ATP binding"/>
    <property type="evidence" value="ECO:0007669"/>
    <property type="project" value="UniProtKB-UniRule"/>
</dbReference>
<keyword evidence="7" id="KW-0829">Tyrosine-protein kinase</keyword>
<dbReference type="InterPro" id="IPR017441">
    <property type="entry name" value="Protein_kinase_ATP_BS"/>
</dbReference>
<dbReference type="Proteomes" id="UP000324629">
    <property type="component" value="Unassembled WGS sequence"/>
</dbReference>
<evidence type="ECO:0000256" key="3">
    <source>
        <dbReference type="ARBA" id="ARBA00022741"/>
    </source>
</evidence>
<dbReference type="Pfam" id="PF07714">
    <property type="entry name" value="PK_Tyr_Ser-Thr"/>
    <property type="match status" value="1"/>
</dbReference>
<dbReference type="Gene3D" id="1.10.510.10">
    <property type="entry name" value="Transferase(Phosphotransferase) domain 1"/>
    <property type="match status" value="1"/>
</dbReference>
<dbReference type="GO" id="GO:0004715">
    <property type="term" value="F:non-membrane spanning protein tyrosine kinase activity"/>
    <property type="evidence" value="ECO:0007669"/>
    <property type="project" value="UniProtKB-EC"/>
</dbReference>
<sequence>MLMLNHLGWLGHVRRMGDDRIPKQLLYRQVKTGKRHPGGQKRIYQDVVQVSLSRCNIDFRCWEDLALNRTAWRNTVRAGVRAFNEQLLRGRERKRAVRKGTIGAIGRGDVTIWRCDPVHPEPIGLSHKLVDKWEIPKTSIVLKEKIGHGQFGDVYKAVWNKTTIVAVKTLKPSSCDPDDFLREAQVMKRLRHPNLIQLYAVCTQSEPFYLVTEFMSKGSLLTHLQSAEGRSLSFQCLLMMSAKIASGMAYLESKRHIHRDLAARNVLVGEQSVVKIADFGLARMIHPDQLPVRGRSTLISNSHLAPSTQSLPHHGVLFTHVSVTLTALEKQCRTGNQRTPVQMDN</sequence>
<dbReference type="SUPFAM" id="SSF56112">
    <property type="entry name" value="Protein kinase-like (PK-like)"/>
    <property type="match status" value="1"/>
</dbReference>
<evidence type="ECO:0000259" key="9">
    <source>
        <dbReference type="PROSITE" id="PS50011"/>
    </source>
</evidence>
<keyword evidence="6" id="KW-0727">SH2 domain</keyword>
<dbReference type="InterPro" id="IPR000719">
    <property type="entry name" value="Prot_kinase_dom"/>
</dbReference>
<feature type="domain" description="Protein kinase" evidence="9">
    <location>
        <begin position="140"/>
        <end position="345"/>
    </location>
</feature>
<organism evidence="10 11">
    <name type="scientific">Paragonimus westermani</name>
    <dbReference type="NCBI Taxonomy" id="34504"/>
    <lineage>
        <taxon>Eukaryota</taxon>
        <taxon>Metazoa</taxon>
        <taxon>Spiralia</taxon>
        <taxon>Lophotrochozoa</taxon>
        <taxon>Platyhelminthes</taxon>
        <taxon>Trematoda</taxon>
        <taxon>Digenea</taxon>
        <taxon>Plagiorchiida</taxon>
        <taxon>Troglotremata</taxon>
        <taxon>Troglotrematidae</taxon>
        <taxon>Paragonimus</taxon>
    </lineage>
</organism>
<evidence type="ECO:0000256" key="1">
    <source>
        <dbReference type="ARBA" id="ARBA00011903"/>
    </source>
</evidence>
<name>A0A5J4NKT9_9TREM</name>
<evidence type="ECO:0000256" key="2">
    <source>
        <dbReference type="ARBA" id="ARBA00022679"/>
    </source>
</evidence>
<proteinExistence type="predicted"/>